<name>A0ABQ4PZQ0_9BURK</name>
<evidence type="ECO:0000313" key="3">
    <source>
        <dbReference type="Proteomes" id="UP000887222"/>
    </source>
</evidence>
<organism evidence="2 3">
    <name type="scientific">Noviherbaspirillum aridicola</name>
    <dbReference type="NCBI Taxonomy" id="2849687"/>
    <lineage>
        <taxon>Bacteria</taxon>
        <taxon>Pseudomonadati</taxon>
        <taxon>Pseudomonadota</taxon>
        <taxon>Betaproteobacteria</taxon>
        <taxon>Burkholderiales</taxon>
        <taxon>Oxalobacteraceae</taxon>
        <taxon>Noviherbaspirillum</taxon>
    </lineage>
</organism>
<gene>
    <name evidence="2" type="primary">napE</name>
    <name evidence="2" type="ORF">NCCP691_03840</name>
</gene>
<dbReference type="Proteomes" id="UP000887222">
    <property type="component" value="Unassembled WGS sequence"/>
</dbReference>
<dbReference type="InterPro" id="IPR010649">
    <property type="entry name" value="NapE_TorE"/>
</dbReference>
<evidence type="ECO:0000313" key="2">
    <source>
        <dbReference type="EMBL" id="GIZ50370.1"/>
    </source>
</evidence>
<keyword evidence="1" id="KW-1133">Transmembrane helix</keyword>
<keyword evidence="3" id="KW-1185">Reference proteome</keyword>
<evidence type="ECO:0000256" key="1">
    <source>
        <dbReference type="SAM" id="Phobius"/>
    </source>
</evidence>
<sequence length="56" mass="6239">MASENDQQANTRARELRAFFFLTLVMAPILAVMVVGGYGFFVWMFQLLTGRLPAAA</sequence>
<keyword evidence="1" id="KW-0472">Membrane</keyword>
<accession>A0ABQ4PZQ0</accession>
<feature type="transmembrane region" description="Helical" evidence="1">
    <location>
        <begin position="20"/>
        <end position="45"/>
    </location>
</feature>
<dbReference type="Pfam" id="PF06796">
    <property type="entry name" value="NapE"/>
    <property type="match status" value="1"/>
</dbReference>
<dbReference type="EMBL" id="BPMK01000002">
    <property type="protein sequence ID" value="GIZ50370.1"/>
    <property type="molecule type" value="Genomic_DNA"/>
</dbReference>
<reference evidence="2 3" key="1">
    <citation type="journal article" date="2022" name="Int. J. Syst. Evol. Microbiol.">
        <title>Noviherbaspirillum aridicola sp. nov., isolated from an arid soil in Pakistan.</title>
        <authorList>
            <person name="Khan I.U."/>
            <person name="Saqib M."/>
            <person name="Amin A."/>
            <person name="Hussain F."/>
            <person name="Li L."/>
            <person name="Liu Y.H."/>
            <person name="Fang B.Z."/>
            <person name="Ahmed I."/>
            <person name="Li W.J."/>
        </authorList>
    </citation>
    <scope>NUCLEOTIDE SEQUENCE [LARGE SCALE GENOMIC DNA]</scope>
    <source>
        <strain evidence="2 3">NCCP-691</strain>
    </source>
</reference>
<keyword evidence="1" id="KW-0812">Transmembrane</keyword>
<proteinExistence type="predicted"/>
<dbReference type="RefSeq" id="WP_220806556.1">
    <property type="nucleotide sequence ID" value="NZ_BPMK01000002.1"/>
</dbReference>
<protein>
    <submittedName>
        <fullName evidence="2">Nitrate reductase NapE</fullName>
    </submittedName>
</protein>
<comment type="caution">
    <text evidence="2">The sequence shown here is derived from an EMBL/GenBank/DDBJ whole genome shotgun (WGS) entry which is preliminary data.</text>
</comment>